<dbReference type="PANTHER" id="PTHR31286:SF164">
    <property type="entry name" value="ZINC FINGER, CCHC-TYPE"/>
    <property type="match status" value="1"/>
</dbReference>
<sequence length="887" mass="102714">MGRPKIETIRAKFIEQILLKGNVRIGAYDYRHVFIEFNNEADFNTAYFQRFMGISRALMRMFKWSPDFDPTEETSLAPIWVLLPELPFHMFKWDYLRHVLEQIGTPMKEDIATVSRTRAHMAKVRVEVDLMKPLPDAVFIGIEGDTTGLKGRDQKLEYEGVPAFCRTCKLQGHDVERCKVEARKKEQATTNRENEKTEKRDEQQKANVPRGAELKANTEGAQIHPKNQKDEGFIQVQPKQDQTALQNNNTQNLEAIKGNVEGKQNETTTIQMKETNTNKKSARNKKKKTNKVNTQSLKVKNRLWVKQKSRQIEEKIIEAVQKKGKIQTMSRPKQITLGKGKEIQSQQEGKTKDHESSNASSNNQIMSSFTADTACVQNEGGKITIDLGTIEHIPGELNNKHGPDIDNNSIYESGEDIDSNHSQEASIDDEVAESSREEKKGGTPHVLSKSADFIRCMDDCGMTDLGYTWNPFTWCNGSRGRRRISTRLDRVLINEDWAKKFQINRVDHHAKSGSDHSLITFKFGNENQEAIKYFRFLNFWTKHSDYNSLVESTWNKEVQGNNQWILQQKLKVVARCLSKWSKESIRDVCTSVKLSELEMCRLEQEYEINNNDVNRQNLYKAQAEYTRWLEIQESILKQKARIKWAEEGDSNSKYFHSVIKEKRRRAHIYRIKDEQGIWMEGNEAIAKAAIDHFGRKKICYFADLATKVQNKAGGWQGKLLSSSGKAIIIKHILQSQTLYLLAAMEPPKAIIKQIETYLTNFFWGEKEGKKSYHWCSWDNMSYPTDEGGVGFKKLQDICNSFAAKRWWRFRVENNLWTRFLRAKYCQRSNPISKKLDPKDSNSWRSLLEARNKVDLNIQWKINKGNSLLDTIRNHENNRQSPIKAKKH</sequence>
<dbReference type="InterPro" id="IPR036691">
    <property type="entry name" value="Endo/exonu/phosph_ase_sf"/>
</dbReference>
<dbReference type="Gramene" id="OIT21155">
    <property type="protein sequence ID" value="OIT21155"/>
    <property type="gene ID" value="A4A49_37222"/>
</dbReference>
<feature type="region of interest" description="Disordered" evidence="1">
    <location>
        <begin position="183"/>
        <end position="229"/>
    </location>
</feature>
<dbReference type="Pfam" id="PF14111">
    <property type="entry name" value="DUF4283"/>
    <property type="match status" value="1"/>
</dbReference>
<comment type="caution">
    <text evidence="3">The sequence shown here is derived from an EMBL/GenBank/DDBJ whole genome shotgun (WGS) entry which is preliminary data.</text>
</comment>
<feature type="domain" description="DUF4283" evidence="2">
    <location>
        <begin position="4"/>
        <end position="72"/>
    </location>
</feature>
<dbReference type="OMA" id="CARIDEC"/>
<accession>A0A1J6KEA7</accession>
<dbReference type="InterPro" id="IPR040256">
    <property type="entry name" value="At4g02000-like"/>
</dbReference>
<proteinExistence type="predicted"/>
<feature type="region of interest" description="Disordered" evidence="1">
    <location>
        <begin position="324"/>
        <end position="364"/>
    </location>
</feature>
<gene>
    <name evidence="3" type="ORF">A4A49_37222</name>
</gene>
<protein>
    <submittedName>
        <fullName evidence="3">Ribonuclease h protein</fullName>
    </submittedName>
</protein>
<evidence type="ECO:0000259" key="2">
    <source>
        <dbReference type="Pfam" id="PF14111"/>
    </source>
</evidence>
<dbReference type="Proteomes" id="UP000187609">
    <property type="component" value="Unassembled WGS sequence"/>
</dbReference>
<feature type="compositionally biased region" description="Basic and acidic residues" evidence="1">
    <location>
        <begin position="183"/>
        <end position="204"/>
    </location>
</feature>
<dbReference type="SUPFAM" id="SSF56219">
    <property type="entry name" value="DNase I-like"/>
    <property type="match status" value="1"/>
</dbReference>
<reference evidence="3" key="1">
    <citation type="submission" date="2016-11" db="EMBL/GenBank/DDBJ databases">
        <title>The genome of Nicotiana attenuata.</title>
        <authorList>
            <person name="Xu S."/>
            <person name="Brockmoeller T."/>
            <person name="Gaquerel E."/>
            <person name="Navarro A."/>
            <person name="Kuhl H."/>
            <person name="Gase K."/>
            <person name="Ling Z."/>
            <person name="Zhou W."/>
            <person name="Kreitzer C."/>
            <person name="Stanke M."/>
            <person name="Tang H."/>
            <person name="Lyons E."/>
            <person name="Pandey P."/>
            <person name="Pandey S.P."/>
            <person name="Timmermann B."/>
            <person name="Baldwin I.T."/>
        </authorList>
    </citation>
    <scope>NUCLEOTIDE SEQUENCE [LARGE SCALE GENOMIC DNA]</scope>
    <source>
        <strain evidence="3">UT</strain>
    </source>
</reference>
<evidence type="ECO:0000313" key="4">
    <source>
        <dbReference type="Proteomes" id="UP000187609"/>
    </source>
</evidence>
<name>A0A1J6KEA7_NICAT</name>
<keyword evidence="4" id="KW-1185">Reference proteome</keyword>
<dbReference type="STRING" id="49451.A0A1J6KEA7"/>
<dbReference type="InterPro" id="IPR025558">
    <property type="entry name" value="DUF4283"/>
</dbReference>
<dbReference type="PANTHER" id="PTHR31286">
    <property type="entry name" value="GLYCINE-RICH CELL WALL STRUCTURAL PROTEIN 1.8-LIKE"/>
    <property type="match status" value="1"/>
</dbReference>
<dbReference type="AlphaFoldDB" id="A0A1J6KEA7"/>
<organism evidence="3 4">
    <name type="scientific">Nicotiana attenuata</name>
    <name type="common">Coyote tobacco</name>
    <dbReference type="NCBI Taxonomy" id="49451"/>
    <lineage>
        <taxon>Eukaryota</taxon>
        <taxon>Viridiplantae</taxon>
        <taxon>Streptophyta</taxon>
        <taxon>Embryophyta</taxon>
        <taxon>Tracheophyta</taxon>
        <taxon>Spermatophyta</taxon>
        <taxon>Magnoliopsida</taxon>
        <taxon>eudicotyledons</taxon>
        <taxon>Gunneridae</taxon>
        <taxon>Pentapetalae</taxon>
        <taxon>asterids</taxon>
        <taxon>lamiids</taxon>
        <taxon>Solanales</taxon>
        <taxon>Solanaceae</taxon>
        <taxon>Nicotianoideae</taxon>
        <taxon>Nicotianeae</taxon>
        <taxon>Nicotiana</taxon>
    </lineage>
</organism>
<evidence type="ECO:0000313" key="3">
    <source>
        <dbReference type="EMBL" id="OIT21155.1"/>
    </source>
</evidence>
<evidence type="ECO:0000256" key="1">
    <source>
        <dbReference type="SAM" id="MobiDB-lite"/>
    </source>
</evidence>
<dbReference type="EMBL" id="MJEQ01004556">
    <property type="protein sequence ID" value="OIT21155.1"/>
    <property type="molecule type" value="Genomic_DNA"/>
</dbReference>
<feature type="region of interest" description="Disordered" evidence="1">
    <location>
        <begin position="395"/>
        <end position="445"/>
    </location>
</feature>